<dbReference type="GO" id="GO:0030267">
    <property type="term" value="F:glyoxylate reductase (NADPH) activity"/>
    <property type="evidence" value="ECO:0007669"/>
    <property type="project" value="TreeGrafter"/>
</dbReference>
<sequence length="328" mass="33918">MAGISVGLIDQFHPAIAAAVTRVLPADWTIRLAASAAPADRAAALADAEVAFVVGAPVDAELLAAAPRLRLIQKLGAGIDKIDRAVCERRGIAIARLAGGNAIPVAEHAVMMMLAAMRRLPLIDRRTRAGAWDKEEARGINRHLHGKNVGIVGFGAIGRAVATLLGSFGVHLAYFDPVAAPAGVAAGLSVTRLDLDPLLEWADVVSLHLPLLPETRGLIGADRIARMKPGAILVNCARGGLVDEAALHAALVDGHLFAAALDTFAAEPPVGSPLLTHERTVVTPHLAGATVDNFEAVLRRAAANAADYLAGRGLPAADAAFIPPLARS</sequence>
<dbReference type="InterPro" id="IPR036291">
    <property type="entry name" value="NAD(P)-bd_dom_sf"/>
</dbReference>
<dbReference type="EMBL" id="RJKX01000020">
    <property type="protein sequence ID" value="ROP80822.1"/>
    <property type="molecule type" value="Genomic_DNA"/>
</dbReference>
<dbReference type="InterPro" id="IPR006140">
    <property type="entry name" value="D-isomer_DH_NAD-bd"/>
</dbReference>
<dbReference type="InterPro" id="IPR029753">
    <property type="entry name" value="D-isomer_DH_CS"/>
</dbReference>
<keyword evidence="3" id="KW-0520">NAD</keyword>
<dbReference type="OrthoDB" id="9793626at2"/>
<dbReference type="SUPFAM" id="SSF51735">
    <property type="entry name" value="NAD(P)-binding Rossmann-fold domains"/>
    <property type="match status" value="1"/>
</dbReference>
<dbReference type="AlphaFoldDB" id="A0A3N1KNK5"/>
<dbReference type="RefSeq" id="WP_123695709.1">
    <property type="nucleotide sequence ID" value="NZ_AP019700.1"/>
</dbReference>
<dbReference type="InterPro" id="IPR050223">
    <property type="entry name" value="D-isomer_2-hydroxyacid_DH"/>
</dbReference>
<dbReference type="PROSITE" id="PS00670">
    <property type="entry name" value="D_2_HYDROXYACID_DH_2"/>
    <property type="match status" value="1"/>
</dbReference>
<dbReference type="FunFam" id="3.40.50.720:FF:000203">
    <property type="entry name" value="D-3-phosphoglycerate dehydrogenase (SerA)"/>
    <property type="match status" value="1"/>
</dbReference>
<dbReference type="InterPro" id="IPR006139">
    <property type="entry name" value="D-isomer_2_OHA_DH_cat_dom"/>
</dbReference>
<evidence type="ECO:0000256" key="2">
    <source>
        <dbReference type="ARBA" id="ARBA00023002"/>
    </source>
</evidence>
<dbReference type="Pfam" id="PF00389">
    <property type="entry name" value="2-Hacid_dh"/>
    <property type="match status" value="1"/>
</dbReference>
<evidence type="ECO:0000259" key="6">
    <source>
        <dbReference type="Pfam" id="PF02826"/>
    </source>
</evidence>
<dbReference type="GO" id="GO:0016618">
    <property type="term" value="F:hydroxypyruvate reductase [NAD(P)H] activity"/>
    <property type="evidence" value="ECO:0007669"/>
    <property type="project" value="TreeGrafter"/>
</dbReference>
<evidence type="ECO:0000256" key="3">
    <source>
        <dbReference type="ARBA" id="ARBA00023027"/>
    </source>
</evidence>
<dbReference type="PROSITE" id="PS00671">
    <property type="entry name" value="D_2_HYDROXYACID_DH_3"/>
    <property type="match status" value="1"/>
</dbReference>
<dbReference type="GO" id="GO:0051287">
    <property type="term" value="F:NAD binding"/>
    <property type="evidence" value="ECO:0007669"/>
    <property type="project" value="InterPro"/>
</dbReference>
<protein>
    <submittedName>
        <fullName evidence="7">D-3-phosphoglycerate dehydrogenase</fullName>
    </submittedName>
</protein>
<proteinExistence type="inferred from homology"/>
<keyword evidence="8" id="KW-1185">Reference proteome</keyword>
<gene>
    <name evidence="7" type="ORF">EDC65_5471</name>
</gene>
<accession>A0A3N1KNK5</accession>
<dbReference type="GO" id="GO:0005829">
    <property type="term" value="C:cytosol"/>
    <property type="evidence" value="ECO:0007669"/>
    <property type="project" value="TreeGrafter"/>
</dbReference>
<comment type="caution">
    <text evidence="7">The sequence shown here is derived from an EMBL/GenBank/DDBJ whole genome shotgun (WGS) entry which is preliminary data.</text>
</comment>
<reference evidence="7 8" key="1">
    <citation type="submission" date="2018-11" db="EMBL/GenBank/DDBJ databases">
        <title>Genomic Encyclopedia of Type Strains, Phase IV (KMG-IV): sequencing the most valuable type-strain genomes for metagenomic binning, comparative biology and taxonomic classification.</title>
        <authorList>
            <person name="Goeker M."/>
        </authorList>
    </citation>
    <scope>NUCLEOTIDE SEQUENCE [LARGE SCALE GENOMIC DNA]</scope>
    <source>
        <strain evidence="7 8">DSM 5900</strain>
    </source>
</reference>
<dbReference type="Proteomes" id="UP000278222">
    <property type="component" value="Unassembled WGS sequence"/>
</dbReference>
<dbReference type="Pfam" id="PF02826">
    <property type="entry name" value="2-Hacid_dh_C"/>
    <property type="match status" value="1"/>
</dbReference>
<keyword evidence="2 4" id="KW-0560">Oxidoreductase</keyword>
<organism evidence="7 8">
    <name type="scientific">Stella humosa</name>
    <dbReference type="NCBI Taxonomy" id="94"/>
    <lineage>
        <taxon>Bacteria</taxon>
        <taxon>Pseudomonadati</taxon>
        <taxon>Pseudomonadota</taxon>
        <taxon>Alphaproteobacteria</taxon>
        <taxon>Rhodospirillales</taxon>
        <taxon>Stellaceae</taxon>
        <taxon>Stella</taxon>
    </lineage>
</organism>
<evidence type="ECO:0000256" key="1">
    <source>
        <dbReference type="ARBA" id="ARBA00005854"/>
    </source>
</evidence>
<dbReference type="PANTHER" id="PTHR10996:SF178">
    <property type="entry name" value="2-HYDROXYACID DEHYDROGENASE YGL185C-RELATED"/>
    <property type="match status" value="1"/>
</dbReference>
<feature type="domain" description="D-isomer specific 2-hydroxyacid dehydrogenase catalytic" evidence="5">
    <location>
        <begin position="38"/>
        <end position="314"/>
    </location>
</feature>
<dbReference type="PANTHER" id="PTHR10996">
    <property type="entry name" value="2-HYDROXYACID DEHYDROGENASE-RELATED"/>
    <property type="match status" value="1"/>
</dbReference>
<dbReference type="SUPFAM" id="SSF52283">
    <property type="entry name" value="Formate/glycerate dehydrogenase catalytic domain-like"/>
    <property type="match status" value="1"/>
</dbReference>
<name>A0A3N1KNK5_9PROT</name>
<feature type="domain" description="D-isomer specific 2-hydroxyacid dehydrogenase NAD-binding" evidence="6">
    <location>
        <begin position="110"/>
        <end position="287"/>
    </location>
</feature>
<evidence type="ECO:0000259" key="5">
    <source>
        <dbReference type="Pfam" id="PF00389"/>
    </source>
</evidence>
<evidence type="ECO:0000313" key="7">
    <source>
        <dbReference type="EMBL" id="ROP80822.1"/>
    </source>
</evidence>
<evidence type="ECO:0000256" key="4">
    <source>
        <dbReference type="RuleBase" id="RU003719"/>
    </source>
</evidence>
<dbReference type="Gene3D" id="3.40.50.720">
    <property type="entry name" value="NAD(P)-binding Rossmann-like Domain"/>
    <property type="match status" value="2"/>
</dbReference>
<comment type="similarity">
    <text evidence="1 4">Belongs to the D-isomer specific 2-hydroxyacid dehydrogenase family.</text>
</comment>
<evidence type="ECO:0000313" key="8">
    <source>
        <dbReference type="Proteomes" id="UP000278222"/>
    </source>
</evidence>